<evidence type="ECO:0000256" key="1">
    <source>
        <dbReference type="ARBA" id="ARBA00004613"/>
    </source>
</evidence>
<dbReference type="AlphaFoldDB" id="A0AAD4SM30"/>
<comment type="subcellular location">
    <subcellularLocation>
        <location evidence="1">Secreted</location>
    </subcellularLocation>
</comment>
<proteinExistence type="inferred from homology"/>
<reference evidence="7" key="1">
    <citation type="submission" date="2022-04" db="EMBL/GenBank/DDBJ databases">
        <title>A functionally conserved STORR gene fusion in Papaver species that diverged 16.8 million years ago.</title>
        <authorList>
            <person name="Catania T."/>
        </authorList>
    </citation>
    <scope>NUCLEOTIDE SEQUENCE</scope>
    <source>
        <strain evidence="7">S-188037</strain>
    </source>
</reference>
<evidence type="ECO:0000256" key="3">
    <source>
        <dbReference type="ARBA" id="ARBA00022525"/>
    </source>
</evidence>
<feature type="signal peptide" evidence="6">
    <location>
        <begin position="1"/>
        <end position="24"/>
    </location>
</feature>
<evidence type="ECO:0000256" key="4">
    <source>
        <dbReference type="ARBA" id="ARBA00022729"/>
    </source>
</evidence>
<evidence type="ECO:0000313" key="8">
    <source>
        <dbReference type="Proteomes" id="UP001202328"/>
    </source>
</evidence>
<sequence length="233" mass="26039">MASSSFALILFSLLIFSFSAPAISKRPSASDEKFIVHELPKIFDNGLIDIVDLNLVPYGNANLLKNGSIICQHGPDECFFNTVEACAITFMSQEKSFEFIRCVQNFIAEGKMNESSSCLYKTPGHGSVIKKCYENGFGQKIELPYANVTAALNPPHEYVPWVTVNKVPLHMDIENFMKYICKAYKGTSKPKACQELPTGIIPAEPKPNMKACRVNETSPTTKTRPRGITWWKF</sequence>
<dbReference type="EMBL" id="JAJJMB010010045">
    <property type="protein sequence ID" value="KAI3911435.1"/>
    <property type="molecule type" value="Genomic_DNA"/>
</dbReference>
<keyword evidence="8" id="KW-1185">Reference proteome</keyword>
<dbReference type="Pfam" id="PF03227">
    <property type="entry name" value="GILT"/>
    <property type="match status" value="1"/>
</dbReference>
<name>A0AAD4SM30_9MAGN</name>
<dbReference type="Proteomes" id="UP001202328">
    <property type="component" value="Unassembled WGS sequence"/>
</dbReference>
<dbReference type="GO" id="GO:0005576">
    <property type="term" value="C:extracellular region"/>
    <property type="evidence" value="ECO:0007669"/>
    <property type="project" value="UniProtKB-SubCell"/>
</dbReference>
<evidence type="ECO:0000256" key="2">
    <source>
        <dbReference type="ARBA" id="ARBA00005679"/>
    </source>
</evidence>
<evidence type="ECO:0000256" key="5">
    <source>
        <dbReference type="ARBA" id="ARBA00023180"/>
    </source>
</evidence>
<keyword evidence="5" id="KW-0325">Glycoprotein</keyword>
<evidence type="ECO:0000313" key="7">
    <source>
        <dbReference type="EMBL" id="KAI3911435.1"/>
    </source>
</evidence>
<dbReference type="GO" id="GO:0016671">
    <property type="term" value="F:oxidoreductase activity, acting on a sulfur group of donors, disulfide as acceptor"/>
    <property type="evidence" value="ECO:0007669"/>
    <property type="project" value="InterPro"/>
</dbReference>
<evidence type="ECO:0000256" key="6">
    <source>
        <dbReference type="SAM" id="SignalP"/>
    </source>
</evidence>
<comment type="caution">
    <text evidence="7">The sequence shown here is derived from an EMBL/GenBank/DDBJ whole genome shotgun (WGS) entry which is preliminary data.</text>
</comment>
<accession>A0AAD4SM30</accession>
<dbReference type="InterPro" id="IPR004911">
    <property type="entry name" value="Interferon-induced_GILT"/>
</dbReference>
<protein>
    <submittedName>
        <fullName evidence="7">Uncharacterized protein</fullName>
    </submittedName>
</protein>
<comment type="similarity">
    <text evidence="2">Belongs to the GILT family.</text>
</comment>
<keyword evidence="4 6" id="KW-0732">Signal</keyword>
<dbReference type="PANTHER" id="PTHR13234:SF8">
    <property type="entry name" value="GAMMA-INTERFERON-INDUCIBLE LYSOSOMAL THIOL REDUCTASE"/>
    <property type="match status" value="1"/>
</dbReference>
<gene>
    <name evidence="7" type="ORF">MKW98_010322</name>
</gene>
<keyword evidence="3" id="KW-0964">Secreted</keyword>
<organism evidence="7 8">
    <name type="scientific">Papaver atlanticum</name>
    <dbReference type="NCBI Taxonomy" id="357466"/>
    <lineage>
        <taxon>Eukaryota</taxon>
        <taxon>Viridiplantae</taxon>
        <taxon>Streptophyta</taxon>
        <taxon>Embryophyta</taxon>
        <taxon>Tracheophyta</taxon>
        <taxon>Spermatophyta</taxon>
        <taxon>Magnoliopsida</taxon>
        <taxon>Ranunculales</taxon>
        <taxon>Papaveraceae</taxon>
        <taxon>Papaveroideae</taxon>
        <taxon>Papaver</taxon>
    </lineage>
</organism>
<dbReference type="PANTHER" id="PTHR13234">
    <property type="entry name" value="GAMMA-INTERFERON INDUCIBLE LYSOSOMAL THIOL REDUCTASE GILT"/>
    <property type="match status" value="1"/>
</dbReference>
<feature type="chain" id="PRO_5042240372" evidence="6">
    <location>
        <begin position="25"/>
        <end position="233"/>
    </location>
</feature>